<dbReference type="RefSeq" id="WP_022159440.1">
    <property type="nucleotide sequence ID" value="NZ_CABJFF010000016.1"/>
</dbReference>
<dbReference type="SUPFAM" id="SSF50800">
    <property type="entry name" value="PK beta-barrel domain-like"/>
    <property type="match status" value="1"/>
</dbReference>
<evidence type="ECO:0000256" key="7">
    <source>
        <dbReference type="ARBA" id="ARBA00022741"/>
    </source>
</evidence>
<dbReference type="InterPro" id="IPR015813">
    <property type="entry name" value="Pyrv/PenolPyrv_kinase-like_dom"/>
</dbReference>
<dbReference type="PRINTS" id="PR01050">
    <property type="entry name" value="PYRUVTKNASE"/>
</dbReference>
<dbReference type="InterPro" id="IPR036918">
    <property type="entry name" value="Pyrv_Knase_C_sf"/>
</dbReference>
<dbReference type="InterPro" id="IPR011037">
    <property type="entry name" value="Pyrv_Knase-like_insert_dom_sf"/>
</dbReference>
<keyword evidence="6" id="KW-0479">Metal-binding</keyword>
<evidence type="ECO:0000259" key="16">
    <source>
        <dbReference type="Pfam" id="PF02887"/>
    </source>
</evidence>
<feature type="domain" description="Pyruvate kinase C-terminal" evidence="16">
    <location>
        <begin position="349"/>
        <end position="457"/>
    </location>
</feature>
<evidence type="ECO:0000256" key="10">
    <source>
        <dbReference type="ARBA" id="ARBA00022842"/>
    </source>
</evidence>
<keyword evidence="5 14" id="KW-0808">Transferase</keyword>
<dbReference type="InterPro" id="IPR015806">
    <property type="entry name" value="Pyrv_Knase_insert_dom_sf"/>
</dbReference>
<dbReference type="Pfam" id="PF02887">
    <property type="entry name" value="PK_C"/>
    <property type="match status" value="1"/>
</dbReference>
<dbReference type="Gene3D" id="2.40.33.10">
    <property type="entry name" value="PK beta-barrel domain-like"/>
    <property type="match status" value="1"/>
</dbReference>
<dbReference type="SUPFAM" id="SSF52935">
    <property type="entry name" value="PK C-terminal domain-like"/>
    <property type="match status" value="1"/>
</dbReference>
<dbReference type="InterPro" id="IPR001697">
    <property type="entry name" value="Pyr_Knase"/>
</dbReference>
<evidence type="ECO:0000256" key="14">
    <source>
        <dbReference type="RuleBase" id="RU000504"/>
    </source>
</evidence>
<dbReference type="EC" id="2.7.1.40" evidence="4 13"/>
<keyword evidence="12 18" id="KW-0670">Pyruvate</keyword>
<evidence type="ECO:0000256" key="12">
    <source>
        <dbReference type="ARBA" id="ARBA00023317"/>
    </source>
</evidence>
<dbReference type="GO" id="GO:0000287">
    <property type="term" value="F:magnesium ion binding"/>
    <property type="evidence" value="ECO:0007669"/>
    <property type="project" value="UniProtKB-UniRule"/>
</dbReference>
<dbReference type="GO" id="GO:0030955">
    <property type="term" value="F:potassium ion binding"/>
    <property type="evidence" value="ECO:0007669"/>
    <property type="project" value="UniProtKB-UniRule"/>
</dbReference>
<name>A0A412TP13_9BACT</name>
<evidence type="ECO:0000313" key="17">
    <source>
        <dbReference type="EMBL" id="MDB9223298.1"/>
    </source>
</evidence>
<dbReference type="SUPFAM" id="SSF51621">
    <property type="entry name" value="Phosphoenolpyruvate/pyruvate domain"/>
    <property type="match status" value="1"/>
</dbReference>
<proteinExistence type="inferred from homology"/>
<accession>A0A412TP13</accession>
<evidence type="ECO:0000259" key="15">
    <source>
        <dbReference type="Pfam" id="PF00224"/>
    </source>
</evidence>
<dbReference type="Gene3D" id="3.20.20.60">
    <property type="entry name" value="Phosphoenolpyruvate-binding domains"/>
    <property type="match status" value="1"/>
</dbReference>
<dbReference type="EMBL" id="JAQMRD010000011">
    <property type="protein sequence ID" value="MDB9223298.1"/>
    <property type="molecule type" value="Genomic_DNA"/>
</dbReference>
<dbReference type="InterPro" id="IPR015795">
    <property type="entry name" value="Pyrv_Knase_C"/>
</dbReference>
<comment type="caution">
    <text evidence="18">The sequence shown here is derived from an EMBL/GenBank/DDBJ whole genome shotgun (WGS) entry which is preliminary data.</text>
</comment>
<evidence type="ECO:0000313" key="19">
    <source>
        <dbReference type="Proteomes" id="UP000284243"/>
    </source>
</evidence>
<dbReference type="Gene3D" id="3.40.1380.20">
    <property type="entry name" value="Pyruvate kinase, C-terminal domain"/>
    <property type="match status" value="1"/>
</dbReference>
<dbReference type="Proteomes" id="UP001212263">
    <property type="component" value="Unassembled WGS sequence"/>
</dbReference>
<comment type="catalytic activity">
    <reaction evidence="14">
        <text>pyruvate + ATP = phosphoenolpyruvate + ADP + H(+)</text>
        <dbReference type="Rhea" id="RHEA:18157"/>
        <dbReference type="ChEBI" id="CHEBI:15361"/>
        <dbReference type="ChEBI" id="CHEBI:15378"/>
        <dbReference type="ChEBI" id="CHEBI:30616"/>
        <dbReference type="ChEBI" id="CHEBI:58702"/>
        <dbReference type="ChEBI" id="CHEBI:456216"/>
        <dbReference type="EC" id="2.7.1.40"/>
    </reaction>
</comment>
<protein>
    <recommendedName>
        <fullName evidence="4 13">Pyruvate kinase</fullName>
        <ecNumber evidence="4 13">2.7.1.40</ecNumber>
    </recommendedName>
</protein>
<comment type="similarity">
    <text evidence="3 14">Belongs to the pyruvate kinase family.</text>
</comment>
<dbReference type="GO" id="GO:0005524">
    <property type="term" value="F:ATP binding"/>
    <property type="evidence" value="ECO:0007669"/>
    <property type="project" value="UniProtKB-KW"/>
</dbReference>
<evidence type="ECO:0000256" key="8">
    <source>
        <dbReference type="ARBA" id="ARBA00022777"/>
    </source>
</evidence>
<evidence type="ECO:0000256" key="13">
    <source>
        <dbReference type="NCBIfam" id="TIGR01064"/>
    </source>
</evidence>
<keyword evidence="11 14" id="KW-0324">Glycolysis</keyword>
<dbReference type="PANTHER" id="PTHR11817">
    <property type="entry name" value="PYRUVATE KINASE"/>
    <property type="match status" value="1"/>
</dbReference>
<evidence type="ECO:0000256" key="5">
    <source>
        <dbReference type="ARBA" id="ARBA00022679"/>
    </source>
</evidence>
<keyword evidence="7" id="KW-0547">Nucleotide-binding</keyword>
<reference evidence="17" key="2">
    <citation type="submission" date="2023-01" db="EMBL/GenBank/DDBJ databases">
        <title>Human gut microbiome strain richness.</title>
        <authorList>
            <person name="Chen-Liaw A."/>
        </authorList>
    </citation>
    <scope>NUCLEOTIDE SEQUENCE</scope>
    <source>
        <strain evidence="17">RTP21484st1_B7_RTP21484_190118</strain>
    </source>
</reference>
<dbReference type="NCBIfam" id="NF004491">
    <property type="entry name" value="PRK05826.1"/>
    <property type="match status" value="1"/>
</dbReference>
<keyword evidence="8 14" id="KW-0418">Kinase</keyword>
<dbReference type="Pfam" id="PF00224">
    <property type="entry name" value="PK"/>
    <property type="match status" value="1"/>
</dbReference>
<dbReference type="EMBL" id="QRYC01000016">
    <property type="protein sequence ID" value="RGU55572.1"/>
    <property type="molecule type" value="Genomic_DNA"/>
</dbReference>
<evidence type="ECO:0000256" key="1">
    <source>
        <dbReference type="ARBA" id="ARBA00001958"/>
    </source>
</evidence>
<evidence type="ECO:0000256" key="6">
    <source>
        <dbReference type="ARBA" id="ARBA00022723"/>
    </source>
</evidence>
<dbReference type="AlphaFoldDB" id="A0A412TP13"/>
<evidence type="ECO:0000313" key="18">
    <source>
        <dbReference type="EMBL" id="RGU55572.1"/>
    </source>
</evidence>
<keyword evidence="9" id="KW-0067">ATP-binding</keyword>
<organism evidence="18 19">
    <name type="scientific">Odoribacter splanchnicus</name>
    <dbReference type="NCBI Taxonomy" id="28118"/>
    <lineage>
        <taxon>Bacteria</taxon>
        <taxon>Pseudomonadati</taxon>
        <taxon>Bacteroidota</taxon>
        <taxon>Bacteroidia</taxon>
        <taxon>Bacteroidales</taxon>
        <taxon>Odoribacteraceae</taxon>
        <taxon>Odoribacter</taxon>
    </lineage>
</organism>
<sequence>MKRTKIVATISDKRCEIGFLRELYEAGMNVVRLNTAHQTLDEAMKVVRNVRAVSDQIALLIDTKGPEVRTCDIVVPVRVEKGEIIFMTGDRTLVAEKLIHVSYEHFVRDVQIGDKILVDDGDVELIVRDKKENCLELEASNPGEIKDKKSINVPGVNMHLESLSDKDRKFIQFAMDNKLDFIAHSFVRNKQDVMEIQQILDEQHSNIKIIAKIENQEGVNHIDEILDHVYGVMVARGDLAIEIDAEKIPLIQRYIVNKCIESKKPVIIATQMLHTMIDHPRPTRAEVSDIANAVFSGTDAIMLSGETAYGDYPLEAVKVMSRVAEANESILPPDANRNLVRINNEITAALARVAVRMTTMLPIKAIVVDTNSGRTARYLSAFRGGLPVYARCYDEHVMRELALSFGVRPYFSVKPHSRDEFMRDIPQVLLQNGYQPEDQILVIGGSFGHVRGASFLEVCKISDIK</sequence>
<dbReference type="InterPro" id="IPR015793">
    <property type="entry name" value="Pyrv_Knase_brl"/>
</dbReference>
<dbReference type="Proteomes" id="UP000284243">
    <property type="component" value="Unassembled WGS sequence"/>
</dbReference>
<evidence type="ECO:0000256" key="11">
    <source>
        <dbReference type="ARBA" id="ARBA00023152"/>
    </source>
</evidence>
<evidence type="ECO:0000256" key="9">
    <source>
        <dbReference type="ARBA" id="ARBA00022840"/>
    </source>
</evidence>
<gene>
    <name evidence="18" type="primary">pyk</name>
    <name evidence="18" type="ORF">DWW57_11685</name>
    <name evidence="17" type="ORF">PN645_09825</name>
</gene>
<dbReference type="NCBIfam" id="TIGR01064">
    <property type="entry name" value="pyruv_kin"/>
    <property type="match status" value="1"/>
</dbReference>
<comment type="cofactor">
    <cofactor evidence="1">
        <name>K(+)</name>
        <dbReference type="ChEBI" id="CHEBI:29103"/>
    </cofactor>
</comment>
<evidence type="ECO:0000256" key="4">
    <source>
        <dbReference type="ARBA" id="ARBA00012142"/>
    </source>
</evidence>
<dbReference type="GO" id="GO:0004743">
    <property type="term" value="F:pyruvate kinase activity"/>
    <property type="evidence" value="ECO:0007669"/>
    <property type="project" value="UniProtKB-UniRule"/>
</dbReference>
<dbReference type="InterPro" id="IPR018209">
    <property type="entry name" value="Pyrv_Knase_AS"/>
</dbReference>
<feature type="domain" description="Pyruvate kinase barrel" evidence="15">
    <location>
        <begin position="1"/>
        <end position="317"/>
    </location>
</feature>
<keyword evidence="10 14" id="KW-0460">Magnesium</keyword>
<dbReference type="PROSITE" id="PS00110">
    <property type="entry name" value="PYRUVATE_KINASE"/>
    <property type="match status" value="1"/>
</dbReference>
<comment type="pathway">
    <text evidence="2 14">Carbohydrate degradation; glycolysis; pyruvate from D-glyceraldehyde 3-phosphate: step 5/5.</text>
</comment>
<evidence type="ECO:0000256" key="3">
    <source>
        <dbReference type="ARBA" id="ARBA00008663"/>
    </source>
</evidence>
<dbReference type="InterPro" id="IPR040442">
    <property type="entry name" value="Pyrv_kinase-like_dom_sf"/>
</dbReference>
<evidence type="ECO:0000256" key="2">
    <source>
        <dbReference type="ARBA" id="ARBA00004997"/>
    </source>
</evidence>
<dbReference type="GO" id="GO:0016301">
    <property type="term" value="F:kinase activity"/>
    <property type="evidence" value="ECO:0007669"/>
    <property type="project" value="UniProtKB-KW"/>
</dbReference>
<reference evidence="18 19" key="1">
    <citation type="submission" date="2018-08" db="EMBL/GenBank/DDBJ databases">
        <title>A genome reference for cultivated species of the human gut microbiota.</title>
        <authorList>
            <person name="Zou Y."/>
            <person name="Xue W."/>
            <person name="Luo G."/>
        </authorList>
    </citation>
    <scope>NUCLEOTIDE SEQUENCE [LARGE SCALE GENOMIC DNA]</scope>
    <source>
        <strain evidence="18 19">AF16-14</strain>
    </source>
</reference>
<dbReference type="UniPathway" id="UPA00109">
    <property type="reaction ID" value="UER00188"/>
</dbReference>